<dbReference type="InterPro" id="IPR029060">
    <property type="entry name" value="PIN-like_dom_sf"/>
</dbReference>
<dbReference type="Pfam" id="PF13470">
    <property type="entry name" value="PIN_3"/>
    <property type="match status" value="1"/>
</dbReference>
<dbReference type="InterPro" id="IPR002716">
    <property type="entry name" value="PIN_dom"/>
</dbReference>
<dbReference type="Proteomes" id="UP000218263">
    <property type="component" value="Chromosome"/>
</dbReference>
<organism evidence="1 2">
    <name type="scientific">Mucilaginibacter gotjawali</name>
    <dbReference type="NCBI Taxonomy" id="1550579"/>
    <lineage>
        <taxon>Bacteria</taxon>
        <taxon>Pseudomonadati</taxon>
        <taxon>Bacteroidota</taxon>
        <taxon>Sphingobacteriia</taxon>
        <taxon>Sphingobacteriales</taxon>
        <taxon>Sphingobacteriaceae</taxon>
        <taxon>Mucilaginibacter</taxon>
    </lineage>
</organism>
<dbReference type="OrthoDB" id="9802590at2"/>
<gene>
    <name evidence="1" type="ORF">MgSA37_03475</name>
</gene>
<dbReference type="InterPro" id="IPR002850">
    <property type="entry name" value="PIN_toxin-like"/>
</dbReference>
<dbReference type="KEGG" id="mgot:MgSA37_03475"/>
<dbReference type="SUPFAM" id="SSF88723">
    <property type="entry name" value="PIN domain-like"/>
    <property type="match status" value="1"/>
</dbReference>
<accession>A0A0X8X405</accession>
<proteinExistence type="predicted"/>
<evidence type="ECO:0000313" key="1">
    <source>
        <dbReference type="EMBL" id="BAU55294.1"/>
    </source>
</evidence>
<sequence length="136" mass="15618">MTVVIDCNIFVMCLTSRSPYHEIYKSLISGKFHLAVSVDIILEYEEIIQDKYGVVTAHTLITLLTELANVHYTYPHYQWQLISADADDNKYCDCAIAGKADYIITEDKHFDVLQKIPFPSLTAITIDRFLEIIRTI</sequence>
<reference evidence="1 2" key="1">
    <citation type="submission" date="2015-12" db="EMBL/GenBank/DDBJ databases">
        <title>Genome sequence of Mucilaginibacter gotjawali.</title>
        <authorList>
            <person name="Lee J.S."/>
            <person name="Lee K.C."/>
            <person name="Kim K.K."/>
            <person name="Lee B.W."/>
        </authorList>
    </citation>
    <scope>NUCLEOTIDE SEQUENCE [LARGE SCALE GENOMIC DNA]</scope>
    <source>
        <strain evidence="1 2">SA3-7</strain>
    </source>
</reference>
<protein>
    <submittedName>
        <fullName evidence="1">Uncharacterized protein</fullName>
    </submittedName>
</protein>
<dbReference type="PANTHER" id="PTHR34610">
    <property type="entry name" value="SSL7007 PROTEIN"/>
    <property type="match status" value="1"/>
</dbReference>
<dbReference type="EMBL" id="AP017313">
    <property type="protein sequence ID" value="BAU55294.1"/>
    <property type="molecule type" value="Genomic_DNA"/>
</dbReference>
<dbReference type="NCBIfam" id="TIGR00305">
    <property type="entry name" value="putative toxin-antitoxin system toxin component, PIN family"/>
    <property type="match status" value="1"/>
</dbReference>
<dbReference type="AlphaFoldDB" id="A0A0X8X405"/>
<dbReference type="RefSeq" id="WP_096353547.1">
    <property type="nucleotide sequence ID" value="NZ_AP017313.1"/>
</dbReference>
<evidence type="ECO:0000313" key="2">
    <source>
        <dbReference type="Proteomes" id="UP000218263"/>
    </source>
</evidence>
<keyword evidence="2" id="KW-1185">Reference proteome</keyword>
<dbReference type="PANTHER" id="PTHR34610:SF3">
    <property type="entry name" value="SSL7007 PROTEIN"/>
    <property type="match status" value="1"/>
</dbReference>
<name>A0A0X8X405_9SPHI</name>